<protein>
    <submittedName>
        <fullName evidence="6">Energy-coupling factor transport system permease protein</fullName>
    </submittedName>
</protein>
<keyword evidence="4 5" id="KW-0472">Membrane</keyword>
<keyword evidence="3 5" id="KW-1133">Transmembrane helix</keyword>
<keyword evidence="2 5" id="KW-0812">Transmembrane</keyword>
<organism evidence="6 7">
    <name type="scientific">Tessaracoccus bendigoensis DSM 12906</name>
    <dbReference type="NCBI Taxonomy" id="1123357"/>
    <lineage>
        <taxon>Bacteria</taxon>
        <taxon>Bacillati</taxon>
        <taxon>Actinomycetota</taxon>
        <taxon>Actinomycetes</taxon>
        <taxon>Propionibacteriales</taxon>
        <taxon>Propionibacteriaceae</taxon>
        <taxon>Tessaracoccus</taxon>
    </lineage>
</organism>
<feature type="transmembrane region" description="Helical" evidence="5">
    <location>
        <begin position="172"/>
        <end position="190"/>
    </location>
</feature>
<gene>
    <name evidence="6" type="ORF">SAMN02745244_01447</name>
</gene>
<reference evidence="6 7" key="1">
    <citation type="submission" date="2016-11" db="EMBL/GenBank/DDBJ databases">
        <authorList>
            <person name="Jaros S."/>
            <person name="Januszkiewicz K."/>
            <person name="Wedrychowicz H."/>
        </authorList>
    </citation>
    <scope>NUCLEOTIDE SEQUENCE [LARGE SCALE GENOMIC DNA]</scope>
    <source>
        <strain evidence="6 7">DSM 12906</strain>
    </source>
</reference>
<dbReference type="EMBL" id="FQZG01000021">
    <property type="protein sequence ID" value="SHI96931.1"/>
    <property type="molecule type" value="Genomic_DNA"/>
</dbReference>
<dbReference type="CDD" id="cd16914">
    <property type="entry name" value="EcfT"/>
    <property type="match status" value="1"/>
</dbReference>
<dbReference type="GO" id="GO:0005886">
    <property type="term" value="C:plasma membrane"/>
    <property type="evidence" value="ECO:0007669"/>
    <property type="project" value="UniProtKB-ARBA"/>
</dbReference>
<keyword evidence="7" id="KW-1185">Reference proteome</keyword>
<feature type="transmembrane region" description="Helical" evidence="5">
    <location>
        <begin position="131"/>
        <end position="152"/>
    </location>
</feature>
<dbReference type="PANTHER" id="PTHR33514:SF15">
    <property type="entry name" value="COBALT TRANSPORT PROTEIN"/>
    <property type="match status" value="1"/>
</dbReference>
<dbReference type="PANTHER" id="PTHR33514">
    <property type="entry name" value="PROTEIN ABCI12, CHLOROPLASTIC"/>
    <property type="match status" value="1"/>
</dbReference>
<dbReference type="Proteomes" id="UP000184512">
    <property type="component" value="Unassembled WGS sequence"/>
</dbReference>
<feature type="transmembrane region" description="Helical" evidence="5">
    <location>
        <begin position="32"/>
        <end position="65"/>
    </location>
</feature>
<evidence type="ECO:0000256" key="1">
    <source>
        <dbReference type="ARBA" id="ARBA00004141"/>
    </source>
</evidence>
<sequence length="387" mass="41078">MPRLVPRVAQADPAVPHEWEHRPVRQLHPWAWWGWAICASAAVSLTTNPIVIALIAASVVVVVLLRRTDAPWARSLKVYLFLALVIVVMRLFFQIVIGGVRTGTVLFTLPSVELPAWAAGITLGGPVTLDGLAVALFDAVRIAVMLLCVGAANSLANPRTALKSVPAALRDISTAVVIALALIPQMIASIHRVRRGQRLRGGRRRGLSALPGTVLPVIEDAVEASLQLATSMEARGYGRTRTTGEQRRGRRQLLGALLAVLFGTYVLLAVPGTTPGWLGLSTAAWLAVVLIGSAVALAVWGLRVSGRQLGVTRYRPAPWGSPENVTVACGGVALLVILWLISSLGVPGEMNSMQTPVRWPTLPPLAVVAALALVVPGFTTPAPRKSP</sequence>
<feature type="transmembrane region" description="Helical" evidence="5">
    <location>
        <begin position="283"/>
        <end position="304"/>
    </location>
</feature>
<comment type="subcellular location">
    <subcellularLocation>
        <location evidence="1">Membrane</location>
        <topology evidence="1">Multi-pass membrane protein</topology>
    </subcellularLocation>
</comment>
<feature type="transmembrane region" description="Helical" evidence="5">
    <location>
        <begin position="362"/>
        <end position="382"/>
    </location>
</feature>
<evidence type="ECO:0000256" key="4">
    <source>
        <dbReference type="ARBA" id="ARBA00023136"/>
    </source>
</evidence>
<evidence type="ECO:0000256" key="5">
    <source>
        <dbReference type="SAM" id="Phobius"/>
    </source>
</evidence>
<evidence type="ECO:0000313" key="7">
    <source>
        <dbReference type="Proteomes" id="UP000184512"/>
    </source>
</evidence>
<dbReference type="STRING" id="1123357.SAMN02745244_01447"/>
<dbReference type="AlphaFoldDB" id="A0A1M6FGR6"/>
<evidence type="ECO:0000313" key="6">
    <source>
        <dbReference type="EMBL" id="SHI96931.1"/>
    </source>
</evidence>
<dbReference type="OrthoDB" id="5187293at2"/>
<dbReference type="InterPro" id="IPR003339">
    <property type="entry name" value="ABC/ECF_trnsptr_transmembrane"/>
</dbReference>
<feature type="transmembrane region" description="Helical" evidence="5">
    <location>
        <begin position="253"/>
        <end position="271"/>
    </location>
</feature>
<accession>A0A1M6FGR6</accession>
<proteinExistence type="predicted"/>
<feature type="transmembrane region" description="Helical" evidence="5">
    <location>
        <begin position="325"/>
        <end position="342"/>
    </location>
</feature>
<feature type="transmembrane region" description="Helical" evidence="5">
    <location>
        <begin position="77"/>
        <end position="97"/>
    </location>
</feature>
<dbReference type="RefSeq" id="WP_073186868.1">
    <property type="nucleotide sequence ID" value="NZ_FQZG01000021.1"/>
</dbReference>
<dbReference type="Pfam" id="PF02361">
    <property type="entry name" value="CbiQ"/>
    <property type="match status" value="1"/>
</dbReference>
<evidence type="ECO:0000256" key="2">
    <source>
        <dbReference type="ARBA" id="ARBA00022692"/>
    </source>
</evidence>
<evidence type="ECO:0000256" key="3">
    <source>
        <dbReference type="ARBA" id="ARBA00022989"/>
    </source>
</evidence>
<name>A0A1M6FGR6_9ACTN</name>